<dbReference type="AlphaFoldDB" id="A0A2P8DF22"/>
<sequence length="197" mass="21113">MGHITRAQTADIAREQGIDPDTSEAVDVAQFDSFDCISDDGTVLYDEDIFRAALTEYIQYETDADQLAATAAASAGAAVKRPGDFYRPNLVDANWQSNEALDLVAHGLGQLPRAGGQANLRSILLAERALLAGVEDLLAPWNTPCAICGAKSGEPCTADCRSEQERLNDSDDRIGCLDCGALAGQRCRRTCARYADL</sequence>
<dbReference type="RefSeq" id="WP_106539822.1">
    <property type="nucleotide sequence ID" value="NZ_PYGE01000028.1"/>
</dbReference>
<reference evidence="1 2" key="1">
    <citation type="submission" date="2018-03" db="EMBL/GenBank/DDBJ databases">
        <title>Genomic Encyclopedia of Archaeal and Bacterial Type Strains, Phase II (KMG-II): from individual species to whole genera.</title>
        <authorList>
            <person name="Goeker M."/>
        </authorList>
    </citation>
    <scope>NUCLEOTIDE SEQUENCE [LARGE SCALE GENOMIC DNA]</scope>
    <source>
        <strain evidence="1 2">DSM 45211</strain>
    </source>
</reference>
<proteinExistence type="predicted"/>
<comment type="caution">
    <text evidence="1">The sequence shown here is derived from an EMBL/GenBank/DDBJ whole genome shotgun (WGS) entry which is preliminary data.</text>
</comment>
<gene>
    <name evidence="1" type="ORF">CLV30_12878</name>
</gene>
<keyword evidence="2" id="KW-1185">Reference proteome</keyword>
<dbReference type="EMBL" id="PYGE01000028">
    <property type="protein sequence ID" value="PSK95826.1"/>
    <property type="molecule type" value="Genomic_DNA"/>
</dbReference>
<dbReference type="Proteomes" id="UP000243528">
    <property type="component" value="Unassembled WGS sequence"/>
</dbReference>
<evidence type="ECO:0000313" key="2">
    <source>
        <dbReference type="Proteomes" id="UP000243528"/>
    </source>
</evidence>
<organism evidence="1 2">
    <name type="scientific">Haloactinopolyspora alba</name>
    <dbReference type="NCBI Taxonomy" id="648780"/>
    <lineage>
        <taxon>Bacteria</taxon>
        <taxon>Bacillati</taxon>
        <taxon>Actinomycetota</taxon>
        <taxon>Actinomycetes</taxon>
        <taxon>Jiangellales</taxon>
        <taxon>Jiangellaceae</taxon>
        <taxon>Haloactinopolyspora</taxon>
    </lineage>
</organism>
<accession>A0A2P8DF22</accession>
<protein>
    <submittedName>
        <fullName evidence="1">Uncharacterized protein</fullName>
    </submittedName>
</protein>
<name>A0A2P8DF22_9ACTN</name>
<evidence type="ECO:0000313" key="1">
    <source>
        <dbReference type="EMBL" id="PSK95826.1"/>
    </source>
</evidence>